<dbReference type="Gene3D" id="3.30.2010.20">
    <property type="match status" value="1"/>
</dbReference>
<dbReference type="Pfam" id="PF06262">
    <property type="entry name" value="Zincin_1"/>
    <property type="match status" value="1"/>
</dbReference>
<dbReference type="SUPFAM" id="SSF55486">
    <property type="entry name" value="Metalloproteases ('zincins'), catalytic domain"/>
    <property type="match status" value="1"/>
</dbReference>
<evidence type="ECO:0000313" key="2">
    <source>
        <dbReference type="Proteomes" id="UP000547510"/>
    </source>
</evidence>
<dbReference type="GO" id="GO:0008233">
    <property type="term" value="F:peptidase activity"/>
    <property type="evidence" value="ECO:0007669"/>
    <property type="project" value="UniProtKB-KW"/>
</dbReference>
<dbReference type="CDD" id="cd12952">
    <property type="entry name" value="MMP_ACEL2062"/>
    <property type="match status" value="1"/>
</dbReference>
<protein>
    <submittedName>
        <fullName evidence="1">Putative Zn-dependent protease with MMP-like domain</fullName>
    </submittedName>
</protein>
<dbReference type="RefSeq" id="WP_184695163.1">
    <property type="nucleotide sequence ID" value="NZ_JACHJN010000009.1"/>
</dbReference>
<comment type="caution">
    <text evidence="1">The sequence shown here is derived from an EMBL/GenBank/DDBJ whole genome shotgun (WGS) entry which is preliminary data.</text>
</comment>
<dbReference type="AlphaFoldDB" id="A0A841CNF2"/>
<accession>A0A841CNF2</accession>
<dbReference type="Proteomes" id="UP000547510">
    <property type="component" value="Unassembled WGS sequence"/>
</dbReference>
<keyword evidence="1" id="KW-0645">Protease</keyword>
<dbReference type="InterPro" id="IPR010428">
    <property type="entry name" value="Zincin_1"/>
</dbReference>
<proteinExistence type="predicted"/>
<evidence type="ECO:0000313" key="1">
    <source>
        <dbReference type="EMBL" id="MBB5958839.1"/>
    </source>
</evidence>
<organism evidence="1 2">
    <name type="scientific">Saccharothrix tamanrassetensis</name>
    <dbReference type="NCBI Taxonomy" id="1051531"/>
    <lineage>
        <taxon>Bacteria</taxon>
        <taxon>Bacillati</taxon>
        <taxon>Actinomycetota</taxon>
        <taxon>Actinomycetes</taxon>
        <taxon>Pseudonocardiales</taxon>
        <taxon>Pseudonocardiaceae</taxon>
        <taxon>Saccharothrix</taxon>
    </lineage>
</organism>
<dbReference type="GO" id="GO:0006508">
    <property type="term" value="P:proteolysis"/>
    <property type="evidence" value="ECO:0007669"/>
    <property type="project" value="UniProtKB-KW"/>
</dbReference>
<name>A0A841CNF2_9PSEU</name>
<dbReference type="EMBL" id="JACHJN010000009">
    <property type="protein sequence ID" value="MBB5958839.1"/>
    <property type="molecule type" value="Genomic_DNA"/>
</dbReference>
<dbReference type="InterPro" id="IPR038555">
    <property type="entry name" value="Zincin_1_sf"/>
</dbReference>
<keyword evidence="1" id="KW-0378">Hydrolase</keyword>
<gene>
    <name evidence="1" type="ORF">FHS29_005448</name>
</gene>
<reference evidence="1 2" key="1">
    <citation type="submission" date="2020-08" db="EMBL/GenBank/DDBJ databases">
        <title>Genomic Encyclopedia of Type Strains, Phase III (KMG-III): the genomes of soil and plant-associated and newly described type strains.</title>
        <authorList>
            <person name="Whitman W."/>
        </authorList>
    </citation>
    <scope>NUCLEOTIDE SEQUENCE [LARGE SCALE GENOMIC DNA]</scope>
    <source>
        <strain evidence="1 2">CECT 8640</strain>
    </source>
</reference>
<keyword evidence="2" id="KW-1185">Reference proteome</keyword>
<sequence length="113" mass="12704">MTRREFEEHVADALDLIPPELTQAMSNVVVLVEDEPPPDAPDLLGLYQGVSLTRRTSDYAGGLPDHIFIYMGPLLRYCRSEDELVEEIATTVVHEVGHHFGISDHRLHELGWG</sequence>